<dbReference type="Proteomes" id="UP000809529">
    <property type="component" value="Unassembled WGS sequence"/>
</dbReference>
<dbReference type="RefSeq" id="WP_203302868.1">
    <property type="nucleotide sequence ID" value="NZ_JAAEBW010000005.1"/>
</dbReference>
<proteinExistence type="predicted"/>
<accession>A0ABS1ZGZ9</accession>
<evidence type="ECO:0000313" key="1">
    <source>
        <dbReference type="EMBL" id="MBM1195667.1"/>
    </source>
</evidence>
<organism evidence="1 2">
    <name type="scientific">Pseudomonas weihenstephanensis</name>
    <dbReference type="NCBI Taxonomy" id="1608994"/>
    <lineage>
        <taxon>Bacteria</taxon>
        <taxon>Pseudomonadati</taxon>
        <taxon>Pseudomonadota</taxon>
        <taxon>Gammaproteobacteria</taxon>
        <taxon>Pseudomonadales</taxon>
        <taxon>Pseudomonadaceae</taxon>
        <taxon>Pseudomonas</taxon>
    </lineage>
</organism>
<reference evidence="1 2" key="1">
    <citation type="submission" date="2020-01" db="EMBL/GenBank/DDBJ databases">
        <title>Comparative genomics of meat spoilage bacteria.</title>
        <authorList>
            <person name="Hilgarth M."/>
            <person name="Vogel R.F."/>
        </authorList>
    </citation>
    <scope>NUCLEOTIDE SEQUENCE [LARGE SCALE GENOMIC DNA]</scope>
    <source>
        <strain evidence="1 2">TMW2.2077</strain>
    </source>
</reference>
<gene>
    <name evidence="1" type="ORF">GYN02_10835</name>
</gene>
<sequence length="300" mass="33391">MTQVSSPPSPDALERLRSAVAQHLNSHQTSKILGTQLGAMINGVLSPDNYKSWLGGNRTNLRSFVDHFLSGIVTPTPERQGYDYLYQVDSQRITPSFDGALWKAFCSTRPTETIYFNPKQNTLFLLGTGIDVDVDAQVIQGLSEQDHREMSLRFLALLEQEGKSTQQIADTAENFETSLYAAWVTSLKAVPGLFKKWGIQRVSWIVEIFSRRVSDVTTDEATRERLIAEFQADRANQLKGFDRAGIKTPSTTMPTQHASSSAEGARHLLIRALETLDNSQLSKIMVPMDVVATLLTQSKL</sequence>
<name>A0ABS1ZGZ9_9PSED</name>
<evidence type="ECO:0000313" key="2">
    <source>
        <dbReference type="Proteomes" id="UP000809529"/>
    </source>
</evidence>
<dbReference type="EMBL" id="JAAEBW010000005">
    <property type="protein sequence ID" value="MBM1195667.1"/>
    <property type="molecule type" value="Genomic_DNA"/>
</dbReference>
<protein>
    <submittedName>
        <fullName evidence="1">Uncharacterized protein</fullName>
    </submittedName>
</protein>
<keyword evidence="2" id="KW-1185">Reference proteome</keyword>
<comment type="caution">
    <text evidence="1">The sequence shown here is derived from an EMBL/GenBank/DDBJ whole genome shotgun (WGS) entry which is preliminary data.</text>
</comment>